<proteinExistence type="predicted"/>
<dbReference type="AlphaFoldDB" id="A0A934P8L4"/>
<protein>
    <submittedName>
        <fullName evidence="2">DUF4044 domain-containing protein</fullName>
    </submittedName>
</protein>
<keyword evidence="1" id="KW-0472">Membrane</keyword>
<evidence type="ECO:0000313" key="2">
    <source>
        <dbReference type="EMBL" id="MBJ8349026.1"/>
    </source>
</evidence>
<dbReference type="Proteomes" id="UP000644875">
    <property type="component" value="Unassembled WGS sequence"/>
</dbReference>
<dbReference type="InterPro" id="IPR025270">
    <property type="entry name" value="DUF4044"/>
</dbReference>
<sequence>MAFGENGPRKKTLFEKITIVVVLLMAFITVGSIILSALSAIM</sequence>
<keyword evidence="3" id="KW-1185">Reference proteome</keyword>
<feature type="transmembrane region" description="Helical" evidence="1">
    <location>
        <begin position="17"/>
        <end position="41"/>
    </location>
</feature>
<keyword evidence="1" id="KW-1133">Transmembrane helix</keyword>
<dbReference type="Pfam" id="PF13253">
    <property type="entry name" value="DUF4044"/>
    <property type="match status" value="1"/>
</dbReference>
<dbReference type="EMBL" id="JAENBP010000001">
    <property type="protein sequence ID" value="MBJ8349026.1"/>
    <property type="molecule type" value="Genomic_DNA"/>
</dbReference>
<accession>A0A934P8L4</accession>
<reference evidence="2 3" key="1">
    <citation type="journal article" date="2021" name="Int. J. Syst. Evol. Microbiol.">
        <title>Streptococcus vicugnae sp. nov., isolated from faeces of alpacas (Vicugna pacos) and cattle (Bos taurus), Streptococcus zalophi sp. nov., and Streptococcus pacificus sp. nov., isolated from respiratory tract of California sea lions (Zalophus californianus).</title>
        <authorList>
            <person name="Volokhov D.V."/>
            <person name="Zagorodnyaya T.A."/>
            <person name="Shen Z."/>
            <person name="Blom J."/>
            <person name="Furtak V.A."/>
            <person name="Eisenberg T."/>
            <person name="Fan P."/>
            <person name="Jeong K.C."/>
            <person name="Gao Y."/>
            <person name="Zhang S."/>
            <person name="Amselle M."/>
        </authorList>
    </citation>
    <scope>NUCLEOTIDE SEQUENCE [LARGE SCALE GENOMIC DNA]</scope>
    <source>
        <strain evidence="3">CSL7508-lung</strain>
    </source>
</reference>
<comment type="caution">
    <text evidence="2">The sequence shown here is derived from an EMBL/GenBank/DDBJ whole genome shotgun (WGS) entry which is preliminary data.</text>
</comment>
<evidence type="ECO:0000256" key="1">
    <source>
        <dbReference type="SAM" id="Phobius"/>
    </source>
</evidence>
<organism evidence="2 3">
    <name type="scientific">Streptococcus zalophi</name>
    <dbReference type="NCBI Taxonomy" id="640031"/>
    <lineage>
        <taxon>Bacteria</taxon>
        <taxon>Bacillati</taxon>
        <taxon>Bacillota</taxon>
        <taxon>Bacilli</taxon>
        <taxon>Lactobacillales</taxon>
        <taxon>Streptococcaceae</taxon>
        <taxon>Streptococcus</taxon>
    </lineage>
</organism>
<name>A0A934P8L4_9STRE</name>
<keyword evidence="1" id="KW-0812">Transmembrane</keyword>
<evidence type="ECO:0000313" key="3">
    <source>
        <dbReference type="Proteomes" id="UP000644875"/>
    </source>
</evidence>
<dbReference type="RefSeq" id="WP_018369539.1">
    <property type="nucleotide sequence ID" value="NZ_JAENBP010000001.1"/>
</dbReference>
<gene>
    <name evidence="2" type="ORF">JHK64_00090</name>
</gene>